<organism evidence="1 2">
    <name type="scientific">Roseinatronobacter ekhonensis</name>
    <dbReference type="NCBI Taxonomy" id="254356"/>
    <lineage>
        <taxon>Bacteria</taxon>
        <taxon>Pseudomonadati</taxon>
        <taxon>Pseudomonadota</taxon>
        <taxon>Alphaproteobacteria</taxon>
        <taxon>Rhodobacterales</taxon>
        <taxon>Paracoccaceae</taxon>
        <taxon>Roseinatronobacter</taxon>
    </lineage>
</organism>
<evidence type="ECO:0000313" key="2">
    <source>
        <dbReference type="Proteomes" id="UP000272908"/>
    </source>
</evidence>
<dbReference type="Gene3D" id="3.40.50.150">
    <property type="entry name" value="Vaccinia Virus protein VP39"/>
    <property type="match status" value="1"/>
</dbReference>
<sequence>MDHPDTLFYLDPPYWGCEGYYGRDLFNRARFEDMAAQLGALKGRFIMSLNDTPGVREVFSGFRIEEINTVYTAASSGPKAASEVLIMNFKAA</sequence>
<dbReference type="EMBL" id="UIHC01000133">
    <property type="protein sequence ID" value="SUZ34084.1"/>
    <property type="molecule type" value="Genomic_DNA"/>
</dbReference>
<evidence type="ECO:0008006" key="3">
    <source>
        <dbReference type="Google" id="ProtNLM"/>
    </source>
</evidence>
<evidence type="ECO:0000313" key="1">
    <source>
        <dbReference type="EMBL" id="SUZ34084.1"/>
    </source>
</evidence>
<dbReference type="AlphaFoldDB" id="A0A3B0MZB8"/>
<dbReference type="SUPFAM" id="SSF53335">
    <property type="entry name" value="S-adenosyl-L-methionine-dependent methyltransferases"/>
    <property type="match status" value="1"/>
</dbReference>
<keyword evidence="2" id="KW-1185">Reference proteome</keyword>
<name>A0A3B0MZB8_9RHOB</name>
<dbReference type="InterPro" id="IPR029063">
    <property type="entry name" value="SAM-dependent_MTases_sf"/>
</dbReference>
<protein>
    <recommendedName>
        <fullName evidence="3">DNA adenine methylase</fullName>
    </recommendedName>
</protein>
<reference evidence="2" key="1">
    <citation type="submission" date="2018-08" db="EMBL/GenBank/DDBJ databases">
        <authorList>
            <person name="Rodrigo-Torres L."/>
            <person name="Arahal R. D."/>
            <person name="Lucena T."/>
        </authorList>
    </citation>
    <scope>NUCLEOTIDE SEQUENCE [LARGE SCALE GENOMIC DNA]</scope>
    <source>
        <strain evidence="2">CECT 7235</strain>
    </source>
</reference>
<proteinExistence type="predicted"/>
<dbReference type="Proteomes" id="UP000272908">
    <property type="component" value="Unassembled WGS sequence"/>
</dbReference>
<accession>A0A3B0MZB8</accession>
<gene>
    <name evidence="1" type="ORF">ROE7235_03866</name>
</gene>